<dbReference type="SUPFAM" id="SSF56672">
    <property type="entry name" value="DNA/RNA polymerases"/>
    <property type="match status" value="1"/>
</dbReference>
<dbReference type="EMBL" id="BKCJ010237931">
    <property type="protein sequence ID" value="GEZ07191.1"/>
    <property type="molecule type" value="Genomic_DNA"/>
</dbReference>
<keyword evidence="9" id="KW-0862">Zinc</keyword>
<dbReference type="Gene3D" id="3.30.70.270">
    <property type="match status" value="1"/>
</dbReference>
<keyword evidence="8" id="KW-0695">RNA-directed DNA polymerase</keyword>
<feature type="compositionally biased region" description="Polar residues" evidence="10">
    <location>
        <begin position="1"/>
        <end position="14"/>
    </location>
</feature>
<evidence type="ECO:0000256" key="9">
    <source>
        <dbReference type="PROSITE-ProRule" id="PRU00047"/>
    </source>
</evidence>
<accession>A0A699I8F3</accession>
<feature type="compositionally biased region" description="Acidic residues" evidence="10">
    <location>
        <begin position="77"/>
        <end position="121"/>
    </location>
</feature>
<keyword evidence="9" id="KW-0863">Zinc-finger</keyword>
<feature type="region of interest" description="Disordered" evidence="10">
    <location>
        <begin position="1"/>
        <end position="149"/>
    </location>
</feature>
<name>A0A699I8F3_TANCI</name>
<keyword evidence="7" id="KW-0378">Hydrolase</keyword>
<evidence type="ECO:0000256" key="1">
    <source>
        <dbReference type="ARBA" id="ARBA00012493"/>
    </source>
</evidence>
<dbReference type="GO" id="GO:0003964">
    <property type="term" value="F:RNA-directed DNA polymerase activity"/>
    <property type="evidence" value="ECO:0007669"/>
    <property type="project" value="UniProtKB-KW"/>
</dbReference>
<organism evidence="12">
    <name type="scientific">Tanacetum cinerariifolium</name>
    <name type="common">Dalmatian daisy</name>
    <name type="synonym">Chrysanthemum cinerariifolium</name>
    <dbReference type="NCBI Taxonomy" id="118510"/>
    <lineage>
        <taxon>Eukaryota</taxon>
        <taxon>Viridiplantae</taxon>
        <taxon>Streptophyta</taxon>
        <taxon>Embryophyta</taxon>
        <taxon>Tracheophyta</taxon>
        <taxon>Spermatophyta</taxon>
        <taxon>Magnoliopsida</taxon>
        <taxon>eudicotyledons</taxon>
        <taxon>Gunneridae</taxon>
        <taxon>Pentapetalae</taxon>
        <taxon>asterids</taxon>
        <taxon>campanulids</taxon>
        <taxon>Asterales</taxon>
        <taxon>Asteraceae</taxon>
        <taxon>Asteroideae</taxon>
        <taxon>Anthemideae</taxon>
        <taxon>Anthemidinae</taxon>
        <taxon>Tanacetum</taxon>
    </lineage>
</organism>
<dbReference type="Pfam" id="PF08284">
    <property type="entry name" value="RVP_2"/>
    <property type="match status" value="1"/>
</dbReference>
<dbReference type="GO" id="GO:0008233">
    <property type="term" value="F:peptidase activity"/>
    <property type="evidence" value="ECO:0007669"/>
    <property type="project" value="UniProtKB-KW"/>
</dbReference>
<evidence type="ECO:0000256" key="3">
    <source>
        <dbReference type="ARBA" id="ARBA00022679"/>
    </source>
</evidence>
<dbReference type="PROSITE" id="PS50158">
    <property type="entry name" value="ZF_CCHC"/>
    <property type="match status" value="1"/>
</dbReference>
<evidence type="ECO:0000256" key="2">
    <source>
        <dbReference type="ARBA" id="ARBA00022670"/>
    </source>
</evidence>
<dbReference type="EC" id="2.7.7.49" evidence="1"/>
<feature type="compositionally biased region" description="Polar residues" evidence="10">
    <location>
        <begin position="470"/>
        <end position="483"/>
    </location>
</feature>
<dbReference type="InterPro" id="IPR043128">
    <property type="entry name" value="Rev_trsase/Diguanyl_cyclase"/>
</dbReference>
<sequence length="956" mass="109478">SAVTYTSISSNSDGPSWGIPLMNADELPEMDPYEEVSQQRQAHPLSPAYVPDPIELDEHVPVYVLEPEHPEYHAPSDDDVQVEDDDEDLEEDLSEEHEPEDDDKDPEEDPNEEHELEDEDTKEPSKGSKETEPFEEDEIVVPPPPPRHHGVRISVRPQTPMAASTHALIDAFASRSSPFPLPPTSPAYNQAQLGHRATMIHRRDDILEEDMPPQRRFTLTGSPPRRDVAESSAAAARAPRISIILLILLRQDMVSKRRMMTSIEEVNLRVSYQAQVRMQKSANFYTQLLDAQTDRRDIRLEIDVVKGQRTTYETELQEVHQAYLSSEAQNRALLARLETLETHMSRMEWQRQSAEDLVVTQMMRIHTVEARARTDTVEDANSSCHDAAYAMTWGTLKKKLMDKYYPKGEIKKLEIELWNLRVKGNDVAAYTQRFQELALMCSKFLTDETEKKLRTYAERQNESKRKANDSPRNNQQQPHNKQNVARVYTASPGKKKVYTGDLPLCTKCNYHHIGQCAPKCRKCKRYGHATTDYRVNTNNNNNNNNNNKNQKAGACYECGNTGHIKKNCPKLKNHGNGSRNGIAQGRVYALGGRDASSDSNIITGTFLLNNRYAKILFDTGADRSFVSTPFSALIEITLTTLETYYDVELADGKIIGVNTIIRGFTLNFMNHPFNIDLMPVPLDSFDVIIGMDWLTKYHGGCDVFLAHVTTREAKDKSEGKRLEDVPIVKDFPEVFHEDLPGIPPARPVEFQIDLVPGVVPVARKDGSFRMCIDYRELNKLTVKNRYLLSRIDDLFDQLQGSSAYSKIDLRSGYHQLRVYEEDIPKTAFRTRYRHYEFQVMPFGLTNAPAVFMDIMNQNEKVIAYASRQLKIHEKNYTTHDLELGVVVFALKMWRHYLYGTRCTVFTDHKSLQHILDQKELNMRQRHWLELLSDYDCDIRYHPGKANIVADALSRKE</sequence>
<evidence type="ECO:0000256" key="4">
    <source>
        <dbReference type="ARBA" id="ARBA00022695"/>
    </source>
</evidence>
<dbReference type="InterPro" id="IPR021109">
    <property type="entry name" value="Peptidase_aspartic_dom_sf"/>
</dbReference>
<dbReference type="Gene3D" id="2.40.70.10">
    <property type="entry name" value="Acid Proteases"/>
    <property type="match status" value="1"/>
</dbReference>
<keyword evidence="9" id="KW-0479">Metal-binding</keyword>
<dbReference type="FunFam" id="3.10.10.10:FF:000007">
    <property type="entry name" value="Retrovirus-related Pol polyprotein from transposon 17.6-like Protein"/>
    <property type="match status" value="1"/>
</dbReference>
<protein>
    <recommendedName>
        <fullName evidence="1">RNA-directed DNA polymerase</fullName>
        <ecNumber evidence="1">2.7.7.49</ecNumber>
    </recommendedName>
</protein>
<feature type="domain" description="CCHC-type" evidence="11">
    <location>
        <begin position="555"/>
        <end position="570"/>
    </location>
</feature>
<dbReference type="AlphaFoldDB" id="A0A699I8F3"/>
<evidence type="ECO:0000256" key="7">
    <source>
        <dbReference type="ARBA" id="ARBA00022801"/>
    </source>
</evidence>
<dbReference type="CDD" id="cd09274">
    <property type="entry name" value="RNase_HI_RT_Ty3"/>
    <property type="match status" value="1"/>
</dbReference>
<dbReference type="InterPro" id="IPR041373">
    <property type="entry name" value="RT_RNaseH"/>
</dbReference>
<evidence type="ECO:0000256" key="6">
    <source>
        <dbReference type="ARBA" id="ARBA00022759"/>
    </source>
</evidence>
<keyword evidence="2" id="KW-0645">Protease</keyword>
<keyword evidence="4" id="KW-0548">Nucleotidyltransferase</keyword>
<keyword evidence="6" id="KW-0255">Endonuclease</keyword>
<evidence type="ECO:0000256" key="10">
    <source>
        <dbReference type="SAM" id="MobiDB-lite"/>
    </source>
</evidence>
<feature type="compositionally biased region" description="Basic and acidic residues" evidence="10">
    <location>
        <begin position="56"/>
        <end position="76"/>
    </location>
</feature>
<gene>
    <name evidence="12" type="ORF">Tci_479164</name>
</gene>
<dbReference type="Gene3D" id="3.10.10.10">
    <property type="entry name" value="HIV Type 1 Reverse Transcriptase, subunit A, domain 1"/>
    <property type="match status" value="1"/>
</dbReference>
<dbReference type="GO" id="GO:0004519">
    <property type="term" value="F:endonuclease activity"/>
    <property type="evidence" value="ECO:0007669"/>
    <property type="project" value="UniProtKB-KW"/>
</dbReference>
<keyword evidence="3" id="KW-0808">Transferase</keyword>
<dbReference type="SUPFAM" id="SSF57756">
    <property type="entry name" value="Retrovirus zinc finger-like domains"/>
    <property type="match status" value="1"/>
</dbReference>
<dbReference type="PANTHER" id="PTHR37984">
    <property type="entry name" value="PROTEIN CBG26694"/>
    <property type="match status" value="1"/>
</dbReference>
<feature type="region of interest" description="Disordered" evidence="10">
    <location>
        <begin position="457"/>
        <end position="484"/>
    </location>
</feature>
<dbReference type="GO" id="GO:0006508">
    <property type="term" value="P:proteolysis"/>
    <property type="evidence" value="ECO:0007669"/>
    <property type="project" value="UniProtKB-KW"/>
</dbReference>
<dbReference type="Gene3D" id="4.10.60.10">
    <property type="entry name" value="Zinc finger, CCHC-type"/>
    <property type="match status" value="1"/>
</dbReference>
<dbReference type="InterPro" id="IPR036875">
    <property type="entry name" value="Znf_CCHC_sf"/>
</dbReference>
<dbReference type="InterPro" id="IPR001878">
    <property type="entry name" value="Znf_CCHC"/>
</dbReference>
<dbReference type="Pfam" id="PF00098">
    <property type="entry name" value="zf-CCHC"/>
    <property type="match status" value="1"/>
</dbReference>
<evidence type="ECO:0000313" key="12">
    <source>
        <dbReference type="EMBL" id="GEZ07191.1"/>
    </source>
</evidence>
<dbReference type="GO" id="GO:0003676">
    <property type="term" value="F:nucleic acid binding"/>
    <property type="evidence" value="ECO:0007669"/>
    <property type="project" value="InterPro"/>
</dbReference>
<dbReference type="SUPFAM" id="SSF50630">
    <property type="entry name" value="Acid proteases"/>
    <property type="match status" value="1"/>
</dbReference>
<dbReference type="SMART" id="SM00343">
    <property type="entry name" value="ZnF_C2HC"/>
    <property type="match status" value="2"/>
</dbReference>
<evidence type="ECO:0000259" key="11">
    <source>
        <dbReference type="PROSITE" id="PS50158"/>
    </source>
</evidence>
<comment type="caution">
    <text evidence="12">The sequence shown here is derived from an EMBL/GenBank/DDBJ whole genome shotgun (WGS) entry which is preliminary data.</text>
</comment>
<dbReference type="Pfam" id="PF03732">
    <property type="entry name" value="Retrotrans_gag"/>
    <property type="match status" value="1"/>
</dbReference>
<dbReference type="GO" id="GO:0008270">
    <property type="term" value="F:zinc ion binding"/>
    <property type="evidence" value="ECO:0007669"/>
    <property type="project" value="UniProtKB-KW"/>
</dbReference>
<dbReference type="PANTHER" id="PTHR37984:SF5">
    <property type="entry name" value="PROTEIN NYNRIN-LIKE"/>
    <property type="match status" value="1"/>
</dbReference>
<evidence type="ECO:0000256" key="8">
    <source>
        <dbReference type="ARBA" id="ARBA00022918"/>
    </source>
</evidence>
<keyword evidence="5" id="KW-0540">Nuclease</keyword>
<proteinExistence type="predicted"/>
<feature type="compositionally biased region" description="Basic and acidic residues" evidence="10">
    <location>
        <begin position="122"/>
        <end position="132"/>
    </location>
</feature>
<dbReference type="CDD" id="cd00303">
    <property type="entry name" value="retropepsin_like"/>
    <property type="match status" value="1"/>
</dbReference>
<feature type="compositionally biased region" description="Basic and acidic residues" evidence="10">
    <location>
        <begin position="457"/>
        <end position="469"/>
    </location>
</feature>
<dbReference type="InterPro" id="IPR043502">
    <property type="entry name" value="DNA/RNA_pol_sf"/>
</dbReference>
<reference evidence="12" key="1">
    <citation type="journal article" date="2019" name="Sci. Rep.">
        <title>Draft genome of Tanacetum cinerariifolium, the natural source of mosquito coil.</title>
        <authorList>
            <person name="Yamashiro T."/>
            <person name="Shiraishi A."/>
            <person name="Satake H."/>
            <person name="Nakayama K."/>
        </authorList>
    </citation>
    <scope>NUCLEOTIDE SEQUENCE</scope>
</reference>
<dbReference type="InterPro" id="IPR005162">
    <property type="entry name" value="Retrotrans_gag_dom"/>
</dbReference>
<dbReference type="CDD" id="cd01647">
    <property type="entry name" value="RT_LTR"/>
    <property type="match status" value="1"/>
</dbReference>
<feature type="region of interest" description="Disordered" evidence="10">
    <location>
        <begin position="213"/>
        <end position="233"/>
    </location>
</feature>
<feature type="non-terminal residue" evidence="12">
    <location>
        <position position="1"/>
    </location>
</feature>
<dbReference type="Pfam" id="PF17917">
    <property type="entry name" value="RT_RNaseH"/>
    <property type="match status" value="1"/>
</dbReference>
<dbReference type="InterPro" id="IPR050951">
    <property type="entry name" value="Retrovirus_Pol_polyprotein"/>
</dbReference>
<evidence type="ECO:0000256" key="5">
    <source>
        <dbReference type="ARBA" id="ARBA00022722"/>
    </source>
</evidence>